<dbReference type="Pfam" id="PF13239">
    <property type="entry name" value="2TM"/>
    <property type="match status" value="1"/>
</dbReference>
<dbReference type="AlphaFoldDB" id="A0A6I4NPL9"/>
<dbReference type="RefSeq" id="WP_160375932.1">
    <property type="nucleotide sequence ID" value="NZ_WSTB01000010.1"/>
</dbReference>
<keyword evidence="1" id="KW-1133">Transmembrane helix</keyword>
<name>A0A6I4NPL9_9FLAO</name>
<feature type="domain" description="2TM" evidence="2">
    <location>
        <begin position="25"/>
        <end position="112"/>
    </location>
</feature>
<protein>
    <recommendedName>
        <fullName evidence="2">2TM domain-containing protein</fullName>
    </recommendedName>
</protein>
<dbReference type="EMBL" id="WSTB01000010">
    <property type="protein sequence ID" value="MWB96031.1"/>
    <property type="molecule type" value="Genomic_DNA"/>
</dbReference>
<feature type="transmembrane region" description="Helical" evidence="1">
    <location>
        <begin position="74"/>
        <end position="98"/>
    </location>
</feature>
<reference evidence="3 4" key="1">
    <citation type="submission" date="2019-12" db="EMBL/GenBank/DDBJ databases">
        <authorList>
            <person name="Kim Y.S."/>
        </authorList>
    </citation>
    <scope>NUCLEOTIDE SEQUENCE [LARGE SCALE GENOMIC DNA]</scope>
    <source>
        <strain evidence="3 4">GA093</strain>
    </source>
</reference>
<sequence length="121" mass="14360">MGRFREKMNNEFSEDIITDENYKIAYKKVKIIKGFYSHLKVYLIVNVFIIISNLNRDFIGNGFHESGLFEWHTYSTALFWGFGLLAHGLIVFSGDLFFSDKWQQKKVQEFMDKESANNKWE</sequence>
<organism evidence="3 4">
    <name type="scientific">Flavobacterium hydrocarbonoxydans</name>
    <dbReference type="NCBI Taxonomy" id="2683249"/>
    <lineage>
        <taxon>Bacteria</taxon>
        <taxon>Pseudomonadati</taxon>
        <taxon>Bacteroidota</taxon>
        <taxon>Flavobacteriia</taxon>
        <taxon>Flavobacteriales</taxon>
        <taxon>Flavobacteriaceae</taxon>
        <taxon>Flavobacterium</taxon>
    </lineage>
</organism>
<dbReference type="Proteomes" id="UP000471501">
    <property type="component" value="Unassembled WGS sequence"/>
</dbReference>
<evidence type="ECO:0000313" key="3">
    <source>
        <dbReference type="EMBL" id="MWB96031.1"/>
    </source>
</evidence>
<gene>
    <name evidence="3" type="ORF">GON26_16825</name>
</gene>
<evidence type="ECO:0000313" key="4">
    <source>
        <dbReference type="Proteomes" id="UP000471501"/>
    </source>
</evidence>
<evidence type="ECO:0000256" key="1">
    <source>
        <dbReference type="SAM" id="Phobius"/>
    </source>
</evidence>
<evidence type="ECO:0000259" key="2">
    <source>
        <dbReference type="Pfam" id="PF13239"/>
    </source>
</evidence>
<keyword evidence="1" id="KW-0812">Transmembrane</keyword>
<comment type="caution">
    <text evidence="3">The sequence shown here is derived from an EMBL/GenBank/DDBJ whole genome shotgun (WGS) entry which is preliminary data.</text>
</comment>
<keyword evidence="4" id="KW-1185">Reference proteome</keyword>
<proteinExistence type="predicted"/>
<accession>A0A6I4NPL9</accession>
<dbReference type="InterPro" id="IPR025698">
    <property type="entry name" value="2TM_dom"/>
</dbReference>
<keyword evidence="1" id="KW-0472">Membrane</keyword>
<feature type="transmembrane region" description="Helical" evidence="1">
    <location>
        <begin position="35"/>
        <end position="54"/>
    </location>
</feature>